<dbReference type="EMBL" id="JAHLJV010000088">
    <property type="protein sequence ID" value="KAK1573651.1"/>
    <property type="molecule type" value="Genomic_DNA"/>
</dbReference>
<evidence type="ECO:0000313" key="2">
    <source>
        <dbReference type="Proteomes" id="UP001230504"/>
    </source>
</evidence>
<comment type="caution">
    <text evidence="1">The sequence shown here is derived from an EMBL/GenBank/DDBJ whole genome shotgun (WGS) entry which is preliminary data.</text>
</comment>
<gene>
    <name evidence="1" type="ORF">LY79DRAFT_400695</name>
</gene>
<protein>
    <submittedName>
        <fullName evidence="1">Uncharacterized protein</fullName>
    </submittedName>
</protein>
<organism evidence="1 2">
    <name type="scientific">Colletotrichum navitas</name>
    <dbReference type="NCBI Taxonomy" id="681940"/>
    <lineage>
        <taxon>Eukaryota</taxon>
        <taxon>Fungi</taxon>
        <taxon>Dikarya</taxon>
        <taxon>Ascomycota</taxon>
        <taxon>Pezizomycotina</taxon>
        <taxon>Sordariomycetes</taxon>
        <taxon>Hypocreomycetidae</taxon>
        <taxon>Glomerellales</taxon>
        <taxon>Glomerellaceae</taxon>
        <taxon>Colletotrichum</taxon>
        <taxon>Colletotrichum graminicola species complex</taxon>
    </lineage>
</organism>
<dbReference type="Proteomes" id="UP001230504">
    <property type="component" value="Unassembled WGS sequence"/>
</dbReference>
<dbReference type="AlphaFoldDB" id="A0AAD8PPQ1"/>
<sequence>MAVFLCRRSSLGPSPGIVLLRGGDAKCRYWLHSHTIQQPTVRGLVSSGESLSSMHPSLDSRELWFLLPSVLGRLNTACAHDSSKVIQRQSPSRRNGLDRIRRVCNGVCPSSANRWQSRLCAFRFKKPCGRWFRTQDIVIRATLRLFIMA</sequence>
<dbReference type="GeneID" id="85437260"/>
<evidence type="ECO:0000313" key="1">
    <source>
        <dbReference type="EMBL" id="KAK1573651.1"/>
    </source>
</evidence>
<keyword evidence="2" id="KW-1185">Reference proteome</keyword>
<reference evidence="1" key="1">
    <citation type="submission" date="2021-06" db="EMBL/GenBank/DDBJ databases">
        <title>Comparative genomics, transcriptomics and evolutionary studies reveal genomic signatures of adaptation to plant cell wall in hemibiotrophic fungi.</title>
        <authorList>
            <consortium name="DOE Joint Genome Institute"/>
            <person name="Baroncelli R."/>
            <person name="Diaz J.F."/>
            <person name="Benocci T."/>
            <person name="Peng M."/>
            <person name="Battaglia E."/>
            <person name="Haridas S."/>
            <person name="Andreopoulos W."/>
            <person name="Labutti K."/>
            <person name="Pangilinan J."/>
            <person name="Floch G.L."/>
            <person name="Makela M.R."/>
            <person name="Henrissat B."/>
            <person name="Grigoriev I.V."/>
            <person name="Crouch J.A."/>
            <person name="De Vries R.P."/>
            <person name="Sukno S.A."/>
            <person name="Thon M.R."/>
        </authorList>
    </citation>
    <scope>NUCLEOTIDE SEQUENCE</scope>
    <source>
        <strain evidence="1">CBS 125086</strain>
    </source>
</reference>
<accession>A0AAD8PPQ1</accession>
<dbReference type="RefSeq" id="XP_060409243.1">
    <property type="nucleotide sequence ID" value="XM_060553020.1"/>
</dbReference>
<proteinExistence type="predicted"/>
<name>A0AAD8PPQ1_9PEZI</name>